<organism evidence="5 6">
    <name type="scientific">Cotia virus</name>
    <dbReference type="NCBI Taxonomy" id="39444"/>
    <lineage>
        <taxon>Viruses</taxon>
        <taxon>Varidnaviria</taxon>
        <taxon>Bamfordvirae</taxon>
        <taxon>Nucleocytoviricota</taxon>
        <taxon>Pokkesviricetes</taxon>
        <taxon>Chitovirales</taxon>
        <taxon>Poxviridae</taxon>
        <taxon>Chordopoxvirinae</taxon>
        <taxon>Oryzopoxvirus</taxon>
        <taxon>Oryzopoxvirus cotia</taxon>
    </lineage>
</organism>
<reference evidence="5 6" key="1">
    <citation type="submission" date="2014-09" db="EMBL/GenBank/DDBJ databases">
        <title>Complete Genome Sequence of the Embu Virus Strain SPAn 880.</title>
        <authorList>
            <person name="Ibrahim M.S."/>
            <person name="Antwerpen M.H."/>
            <person name="Georgi E."/>
            <person name="Vette P."/>
            <person name="Zoeller G."/>
            <person name="Meyer H."/>
        </authorList>
    </citation>
    <scope>NUCLEOTIDE SEQUENCE [LARGE SCALE GENOMIC DNA]</scope>
    <source>
        <strain evidence="5">SPAn880</strain>
    </source>
</reference>
<evidence type="ECO:0000313" key="6">
    <source>
        <dbReference type="Proteomes" id="UP000121784"/>
    </source>
</evidence>
<accession>A0A097IVV0</accession>
<comment type="function">
    <text evidence="1">Acts with RNA polymerase to initiate transcription from late gene promoters.</text>
</comment>
<dbReference type="Pfam" id="PF06467">
    <property type="entry name" value="zf-FCS"/>
    <property type="match status" value="1"/>
</dbReference>
<name>A0A097IVV0_9POXV</name>
<feature type="domain" description="MYM-type" evidence="4">
    <location>
        <begin position="48"/>
        <end position="86"/>
    </location>
</feature>
<dbReference type="InterPro" id="IPR004975">
    <property type="entry name" value="Poxvirus_VLTF2"/>
</dbReference>
<evidence type="ECO:0000256" key="3">
    <source>
        <dbReference type="ARBA" id="ARBA00029582"/>
    </source>
</evidence>
<evidence type="ECO:0000313" key="5">
    <source>
        <dbReference type="EMBL" id="AIT70723.1"/>
    </source>
</evidence>
<dbReference type="GO" id="GO:0008270">
    <property type="term" value="F:zinc ion binding"/>
    <property type="evidence" value="ECO:0007669"/>
    <property type="project" value="InterPro"/>
</dbReference>
<evidence type="ECO:0000259" key="4">
    <source>
        <dbReference type="Pfam" id="PF06467"/>
    </source>
</evidence>
<protein>
    <recommendedName>
        <fullName evidence="2">Viral late gene transcription factor 2</fullName>
    </recommendedName>
    <alternativeName>
        <fullName evidence="3">Trans-activator protein A1</fullName>
    </alternativeName>
</protein>
<dbReference type="EMBL" id="KM595078">
    <property type="protein sequence ID" value="AIT70723.1"/>
    <property type="molecule type" value="Genomic_DNA"/>
</dbReference>
<evidence type="ECO:0000256" key="2">
    <source>
        <dbReference type="ARBA" id="ARBA00021728"/>
    </source>
</evidence>
<dbReference type="Proteomes" id="UP000121784">
    <property type="component" value="Segment"/>
</dbReference>
<proteinExistence type="predicted"/>
<evidence type="ECO:0000256" key="1">
    <source>
        <dbReference type="ARBA" id="ARBA00003347"/>
    </source>
</evidence>
<dbReference type="Pfam" id="PF03295">
    <property type="entry name" value="Pox_TAA1"/>
    <property type="match status" value="1"/>
</dbReference>
<dbReference type="InterPro" id="IPR010507">
    <property type="entry name" value="Znf_MYM"/>
</dbReference>
<gene>
    <name evidence="5" type="primary">108</name>
</gene>
<sequence>MANRLTLQDIVISSPKSVTKPIVDESISCILPKYYTTVYDSYIEIGKCNKYCWFCNQEFFIVPYFVETIKGGHIGSFCSRICKDSFATMIKSLVALREEPKISLLPLQFYDKPNEVINIINKLRNKEGVYGRAYYIESNKSVHISLRTLI</sequence>